<reference evidence="6 7" key="1">
    <citation type="submission" date="2022-12" db="EMBL/GenBank/DDBJ databases">
        <title>Genomic features and morphological characterization of a novel Knufia sp. strain isolated from spacecraft assembly facility.</title>
        <authorList>
            <person name="Teixeira M."/>
            <person name="Chander A.M."/>
            <person name="Stajich J.E."/>
            <person name="Venkateswaran K."/>
        </authorList>
    </citation>
    <scope>NUCLEOTIDE SEQUENCE [LARGE SCALE GENOMIC DNA]</scope>
    <source>
        <strain evidence="6 7">FJI-L2-BK-P2</strain>
    </source>
</reference>
<dbReference type="InterPro" id="IPR049363">
    <property type="entry name" value="RMI1_N"/>
</dbReference>
<sequence length="273" mass="29978">MMSLQLASQLKSELFSRYSLVPSEQWLNEFLSNSRNPSHPLPALTSTAHFRLLSTDFTTTLSTRQGKVLPAKVSDVHTKELILQIDIPVQVLDIQDTSTSKWSQIEAIERVERGEEIRGREVIRNVPGINDDDDADGGDQGQVTGSSSRPSATSSTNASGNSKKGSTGPHKVLLQDAAGTKAWAFETSRIERITIVNSNPPVPGATATQTVVEGMQIGCKFVLRRGTKVRRGLIMMTPANTTVMGGKVEAWDKKWREGRKARLHQELERENSG</sequence>
<dbReference type="PANTHER" id="PTHR14790:SF15">
    <property type="entry name" value="RECQ-MEDIATED GENOME INSTABILITY PROTEIN 1"/>
    <property type="match status" value="1"/>
</dbReference>
<accession>A0AAN8EL12</accession>
<comment type="caution">
    <text evidence="6">The sequence shown here is derived from an EMBL/GenBank/DDBJ whole genome shotgun (WGS) entry which is preliminary data.</text>
</comment>
<gene>
    <name evidence="6" type="ORF">OHC33_000927</name>
</gene>
<dbReference type="Pfam" id="PF08585">
    <property type="entry name" value="RMI1_N_C"/>
    <property type="match status" value="2"/>
</dbReference>
<feature type="compositionally biased region" description="Low complexity" evidence="3">
    <location>
        <begin position="146"/>
        <end position="166"/>
    </location>
</feature>
<name>A0AAN8EL12_9EURO</name>
<protein>
    <recommendedName>
        <fullName evidence="2">RecQ-mediated genome instability protein 1</fullName>
    </recommendedName>
</protein>
<comment type="similarity">
    <text evidence="1">Belongs to the RMI1 family.</text>
</comment>
<dbReference type="GO" id="GO:0000724">
    <property type="term" value="P:double-strand break repair via homologous recombination"/>
    <property type="evidence" value="ECO:0007669"/>
    <property type="project" value="TreeGrafter"/>
</dbReference>
<dbReference type="PANTHER" id="PTHR14790">
    <property type="entry name" value="RECQ-MEDIATED GENOME INSTABILITY PROTEIN 1 RMI1"/>
    <property type="match status" value="1"/>
</dbReference>
<evidence type="ECO:0000313" key="7">
    <source>
        <dbReference type="Proteomes" id="UP001316803"/>
    </source>
</evidence>
<keyword evidence="7" id="KW-1185">Reference proteome</keyword>
<dbReference type="EMBL" id="JAKLMC020000002">
    <property type="protein sequence ID" value="KAK5957738.1"/>
    <property type="molecule type" value="Genomic_DNA"/>
</dbReference>
<dbReference type="GO" id="GO:0031422">
    <property type="term" value="C:RecQ family helicase-topoisomerase III complex"/>
    <property type="evidence" value="ECO:0007669"/>
    <property type="project" value="TreeGrafter"/>
</dbReference>
<feature type="domain" description="RecQ mediated genome instability protein 1 OB-fold" evidence="4">
    <location>
        <begin position="214"/>
        <end position="259"/>
    </location>
</feature>
<dbReference type="GO" id="GO:0016604">
    <property type="term" value="C:nuclear body"/>
    <property type="evidence" value="ECO:0007669"/>
    <property type="project" value="TreeGrafter"/>
</dbReference>
<evidence type="ECO:0000256" key="2">
    <source>
        <dbReference type="ARBA" id="ARBA00018987"/>
    </source>
</evidence>
<evidence type="ECO:0000256" key="1">
    <source>
        <dbReference type="ARBA" id="ARBA00006395"/>
    </source>
</evidence>
<feature type="domain" description="RecQ mediated genome instability protein 1 OB-fold" evidence="4">
    <location>
        <begin position="69"/>
        <end position="195"/>
    </location>
</feature>
<dbReference type="InterPro" id="IPR013894">
    <property type="entry name" value="RMI1_OB"/>
</dbReference>
<dbReference type="GO" id="GO:0000712">
    <property type="term" value="P:resolution of meiotic recombination intermediates"/>
    <property type="evidence" value="ECO:0007669"/>
    <property type="project" value="TreeGrafter"/>
</dbReference>
<feature type="domain" description="RMI1 N-terminal" evidence="5">
    <location>
        <begin position="16"/>
        <end position="60"/>
    </location>
</feature>
<evidence type="ECO:0000259" key="5">
    <source>
        <dbReference type="Pfam" id="PF21000"/>
    </source>
</evidence>
<dbReference type="SMART" id="SM01161">
    <property type="entry name" value="DUF1767"/>
    <property type="match status" value="1"/>
</dbReference>
<evidence type="ECO:0000256" key="3">
    <source>
        <dbReference type="SAM" id="MobiDB-lite"/>
    </source>
</evidence>
<evidence type="ECO:0000313" key="6">
    <source>
        <dbReference type="EMBL" id="KAK5957738.1"/>
    </source>
</evidence>
<dbReference type="AlphaFoldDB" id="A0AAN8EL12"/>
<dbReference type="Gene3D" id="2.40.50.770">
    <property type="entry name" value="RecQ-mediated genome instability protein Rmi1, C-terminal domain"/>
    <property type="match status" value="1"/>
</dbReference>
<feature type="region of interest" description="Disordered" evidence="3">
    <location>
        <begin position="122"/>
        <end position="170"/>
    </location>
</feature>
<organism evidence="6 7">
    <name type="scientific">Knufia fluminis</name>
    <dbReference type="NCBI Taxonomy" id="191047"/>
    <lineage>
        <taxon>Eukaryota</taxon>
        <taxon>Fungi</taxon>
        <taxon>Dikarya</taxon>
        <taxon>Ascomycota</taxon>
        <taxon>Pezizomycotina</taxon>
        <taxon>Eurotiomycetes</taxon>
        <taxon>Chaetothyriomycetidae</taxon>
        <taxon>Chaetothyriales</taxon>
        <taxon>Trichomeriaceae</taxon>
        <taxon>Knufia</taxon>
    </lineage>
</organism>
<proteinExistence type="inferred from homology"/>
<dbReference type="InterPro" id="IPR042470">
    <property type="entry name" value="RMI1_N_C_sf"/>
</dbReference>
<dbReference type="Proteomes" id="UP001316803">
    <property type="component" value="Unassembled WGS sequence"/>
</dbReference>
<dbReference type="Pfam" id="PF21000">
    <property type="entry name" value="RMI1_N_N"/>
    <property type="match status" value="1"/>
</dbReference>
<evidence type="ECO:0000259" key="4">
    <source>
        <dbReference type="Pfam" id="PF08585"/>
    </source>
</evidence>